<evidence type="ECO:0000256" key="3">
    <source>
        <dbReference type="ARBA" id="ARBA00022578"/>
    </source>
</evidence>
<protein>
    <recommendedName>
        <fullName evidence="10">Transposase</fullName>
    </recommendedName>
</protein>
<dbReference type="GO" id="GO:0032196">
    <property type="term" value="P:transposition"/>
    <property type="evidence" value="ECO:0007669"/>
    <property type="project" value="UniProtKB-KW"/>
</dbReference>
<dbReference type="PANTHER" id="PTHR30405:SF11">
    <property type="entry name" value="RNA-GUIDED DNA ENDONUCLEASE RV2885C-RELATED"/>
    <property type="match status" value="1"/>
</dbReference>
<dbReference type="NCBIfam" id="TIGR01766">
    <property type="entry name" value="IS200/IS605 family accessory protein TnpB-like domain"/>
    <property type="match status" value="1"/>
</dbReference>
<evidence type="ECO:0008006" key="10">
    <source>
        <dbReference type="Google" id="ProtNLM"/>
    </source>
</evidence>
<accession>A0A6V8QBR2</accession>
<comment type="caution">
    <text evidence="8">The sequence shown here is derived from an EMBL/GenBank/DDBJ whole genome shotgun (WGS) entry which is preliminary data.</text>
</comment>
<keyword evidence="4" id="KW-0238">DNA-binding</keyword>
<dbReference type="PANTHER" id="PTHR30405">
    <property type="entry name" value="TRANSPOSASE"/>
    <property type="match status" value="1"/>
</dbReference>
<dbReference type="NCBIfam" id="NF040570">
    <property type="entry name" value="guided_TnpB"/>
    <property type="match status" value="1"/>
</dbReference>
<name>A0A6V8QBR2_9ACTN</name>
<dbReference type="InterPro" id="IPR051399">
    <property type="entry name" value="RNA-guided_DNA_endo/Transpos"/>
</dbReference>
<feature type="domain" description="Cas12f1-like TNB" evidence="7">
    <location>
        <begin position="252"/>
        <end position="318"/>
    </location>
</feature>
<dbReference type="GO" id="GO:0003677">
    <property type="term" value="F:DNA binding"/>
    <property type="evidence" value="ECO:0007669"/>
    <property type="project" value="UniProtKB-KW"/>
</dbReference>
<evidence type="ECO:0000256" key="5">
    <source>
        <dbReference type="ARBA" id="ARBA00023172"/>
    </source>
</evidence>
<dbReference type="Pfam" id="PF07282">
    <property type="entry name" value="Cas12f1-like_TNB"/>
    <property type="match status" value="1"/>
</dbReference>
<reference evidence="8 9" key="1">
    <citation type="journal article" date="2020" name="Front. Microbiol.">
        <title>Single-cell genomics of novel Actinobacteria with the Wood-Ljungdahl pathway discovered in a serpentinizing system.</title>
        <authorList>
            <person name="Merino N."/>
            <person name="Kawai M."/>
            <person name="Boyd E.S."/>
            <person name="Colman D.R."/>
            <person name="McGlynn S.E."/>
            <person name="Nealson K.H."/>
            <person name="Kurokawa K."/>
            <person name="Hongoh Y."/>
        </authorList>
    </citation>
    <scope>NUCLEOTIDE SEQUENCE [LARGE SCALE GENOMIC DNA]</scope>
    <source>
        <strain evidence="8 9">S47</strain>
    </source>
</reference>
<comment type="similarity">
    <text evidence="2">In the N-terminal section; belongs to the transposase 2 family.</text>
</comment>
<evidence type="ECO:0000259" key="7">
    <source>
        <dbReference type="Pfam" id="PF07282"/>
    </source>
</evidence>
<dbReference type="EMBL" id="BLSD01000202">
    <property type="protein sequence ID" value="GFP40321.1"/>
    <property type="molecule type" value="Genomic_DNA"/>
</dbReference>
<dbReference type="AlphaFoldDB" id="A0A6V8QBR2"/>
<feature type="non-terminal residue" evidence="8">
    <location>
        <position position="1"/>
    </location>
</feature>
<organism evidence="8 9">
    <name type="scientific">Candidatus Hakubella thermalkaliphila</name>
    <dbReference type="NCBI Taxonomy" id="2754717"/>
    <lineage>
        <taxon>Bacteria</taxon>
        <taxon>Bacillati</taxon>
        <taxon>Actinomycetota</taxon>
        <taxon>Actinomycetota incertae sedis</taxon>
        <taxon>Candidatus Hakubellales</taxon>
        <taxon>Candidatus Hakubellaceae</taxon>
        <taxon>Candidatus Hakubella</taxon>
    </lineage>
</organism>
<evidence type="ECO:0000256" key="4">
    <source>
        <dbReference type="ARBA" id="ARBA00023125"/>
    </source>
</evidence>
<sequence>SRTTSRVKIHNGYYETARKSFRLLSANVQLALDKAIETQRAFLNKKGKKSVPKFKKQFACFRQDTFKIFDRYVQFNMPGRERVNIPFKVCNPNHKQFIKQQPKRSQLINKKGKWFLYVSYETDKPAIDGNINIIGVDLGVKKIVTVSNPEASVNVFFSGNKAIYTRNKYQRYRKQIQRAKDTGKAKRGYRALKRISGKEKNWIKDTNHKISKQIVNIAKQNKADIAIENLKGIRERIKATKKVRRMLHSWSFRQLISFLQYKSAMAGVRIVSVDPRHTSQRCPRCGHISKDNRKSQSAFKCSQCHYSVNADLVGSRNIALTALNLYGEGKRPSERAVMLLPMAEGKTLMASCLEAPSVRAG</sequence>
<dbReference type="Pfam" id="PF01385">
    <property type="entry name" value="OrfB_IS605"/>
    <property type="match status" value="1"/>
</dbReference>
<dbReference type="InterPro" id="IPR010095">
    <property type="entry name" value="Cas12f1-like_TNB"/>
</dbReference>
<feature type="domain" description="Probable transposase IS891/IS1136/IS1341" evidence="6">
    <location>
        <begin position="131"/>
        <end position="230"/>
    </location>
</feature>
<keyword evidence="5" id="KW-0233">DNA recombination</keyword>
<evidence type="ECO:0000313" key="8">
    <source>
        <dbReference type="EMBL" id="GFP40321.1"/>
    </source>
</evidence>
<dbReference type="InterPro" id="IPR001959">
    <property type="entry name" value="Transposase"/>
</dbReference>
<gene>
    <name evidence="8" type="ORF">HKBW3S47_02017</name>
</gene>
<evidence type="ECO:0000256" key="1">
    <source>
        <dbReference type="ARBA" id="ARBA00008761"/>
    </source>
</evidence>
<comment type="similarity">
    <text evidence="1">In the C-terminal section; belongs to the transposase 35 family.</text>
</comment>
<keyword evidence="3" id="KW-0815">Transposition</keyword>
<dbReference type="Proteomes" id="UP000569018">
    <property type="component" value="Unassembled WGS sequence"/>
</dbReference>
<evidence type="ECO:0000313" key="9">
    <source>
        <dbReference type="Proteomes" id="UP000569018"/>
    </source>
</evidence>
<dbReference type="RefSeq" id="WP_219857137.1">
    <property type="nucleotide sequence ID" value="NZ_BLSD01000202.1"/>
</dbReference>
<evidence type="ECO:0000256" key="2">
    <source>
        <dbReference type="ARBA" id="ARBA00011044"/>
    </source>
</evidence>
<evidence type="ECO:0000259" key="6">
    <source>
        <dbReference type="Pfam" id="PF01385"/>
    </source>
</evidence>
<dbReference type="GO" id="GO:0006310">
    <property type="term" value="P:DNA recombination"/>
    <property type="evidence" value="ECO:0007669"/>
    <property type="project" value="UniProtKB-KW"/>
</dbReference>
<proteinExistence type="inferred from homology"/>